<name>A0A944QS43_9GAMM</name>
<dbReference type="EMBL" id="JAHHGM010000004">
    <property type="protein sequence ID" value="MBT2988458.1"/>
    <property type="molecule type" value="Genomic_DNA"/>
</dbReference>
<gene>
    <name evidence="3" type="ORF">KME65_05795</name>
</gene>
<accession>A0A944QS43</accession>
<evidence type="ECO:0000313" key="4">
    <source>
        <dbReference type="Proteomes" id="UP000770889"/>
    </source>
</evidence>
<proteinExistence type="predicted"/>
<feature type="region of interest" description="Disordered" evidence="1">
    <location>
        <begin position="81"/>
        <end position="182"/>
    </location>
</feature>
<dbReference type="AlphaFoldDB" id="A0A944QS43"/>
<feature type="signal peptide" evidence="2">
    <location>
        <begin position="1"/>
        <end position="26"/>
    </location>
</feature>
<feature type="compositionally biased region" description="Polar residues" evidence="1">
    <location>
        <begin position="98"/>
        <end position="124"/>
    </location>
</feature>
<protein>
    <submittedName>
        <fullName evidence="3">Uncharacterized protein</fullName>
    </submittedName>
</protein>
<evidence type="ECO:0000256" key="2">
    <source>
        <dbReference type="SAM" id="SignalP"/>
    </source>
</evidence>
<dbReference type="Proteomes" id="UP000770889">
    <property type="component" value="Unassembled WGS sequence"/>
</dbReference>
<feature type="chain" id="PRO_5037291231" evidence="2">
    <location>
        <begin position="27"/>
        <end position="306"/>
    </location>
</feature>
<evidence type="ECO:0000313" key="3">
    <source>
        <dbReference type="EMBL" id="MBT2988458.1"/>
    </source>
</evidence>
<reference evidence="3 4" key="1">
    <citation type="submission" date="2021-05" db="EMBL/GenBank/DDBJ databases">
        <title>Genetic and Functional Diversity in Clade A Lucinid endosymbionts from the Bahamas.</title>
        <authorList>
            <person name="Giani N.M."/>
            <person name="Engel A.S."/>
            <person name="Campbell B.J."/>
        </authorList>
    </citation>
    <scope>NUCLEOTIDE SEQUENCE [LARGE SCALE GENOMIC DNA]</scope>
    <source>
        <strain evidence="3">LUC16012Gg_MoonRockCtena</strain>
    </source>
</reference>
<keyword evidence="2" id="KW-0732">Signal</keyword>
<organism evidence="3 4">
    <name type="scientific">Candidatus Thiodiazotropha taylori</name>
    <dbReference type="NCBI Taxonomy" id="2792791"/>
    <lineage>
        <taxon>Bacteria</taxon>
        <taxon>Pseudomonadati</taxon>
        <taxon>Pseudomonadota</taxon>
        <taxon>Gammaproteobacteria</taxon>
        <taxon>Chromatiales</taxon>
        <taxon>Sedimenticolaceae</taxon>
        <taxon>Candidatus Thiodiazotropha</taxon>
    </lineage>
</organism>
<evidence type="ECO:0000256" key="1">
    <source>
        <dbReference type="SAM" id="MobiDB-lite"/>
    </source>
</evidence>
<comment type="caution">
    <text evidence="3">The sequence shown here is derived from an EMBL/GenBank/DDBJ whole genome shotgun (WGS) entry which is preliminary data.</text>
</comment>
<sequence length="306" mass="32734">MNKVSSYLATLTLIVAATAVSSAAMAQGGVQFNLESRGPGAGYNNTRVDRRVGQPKSILKGSAANRGVHNERRFARQLGSEVRSNMRHRGDVARHARQNGQIKATLARQASGSKARFSTSQLSPEVQRDLDRRGNLARQARGKGGTGVAKPRAARVRFDDSRRTRGAGYSAGKPHNKVTKPKGILKNKNTLKRVKKAKKLRTLGKVAAGGVVVAGGTLVAETALGVDIPDAVDAAEWTYGTLKDPRQAPRRFKKLGRDSLRTAHKAGRTLTNPKKIGKNLERGAKKAGKSIKKASCSVGKLFGAKC</sequence>